<gene>
    <name evidence="3" type="ORF">J0X15_19145</name>
</gene>
<dbReference type="RefSeq" id="WP_206944414.1">
    <property type="nucleotide sequence ID" value="NZ_JAFLNF010000011.1"/>
</dbReference>
<feature type="region of interest" description="Disordered" evidence="1">
    <location>
        <begin position="186"/>
        <end position="207"/>
    </location>
</feature>
<keyword evidence="2" id="KW-0472">Membrane</keyword>
<dbReference type="AlphaFoldDB" id="A0A939ERJ3"/>
<evidence type="ECO:0000256" key="2">
    <source>
        <dbReference type="SAM" id="Phobius"/>
    </source>
</evidence>
<dbReference type="Pfam" id="PF10011">
    <property type="entry name" value="DUF2254"/>
    <property type="match status" value="1"/>
</dbReference>
<evidence type="ECO:0000256" key="1">
    <source>
        <dbReference type="SAM" id="MobiDB-lite"/>
    </source>
</evidence>
<dbReference type="EMBL" id="JAFLNF010000011">
    <property type="protein sequence ID" value="MBO0347354.1"/>
    <property type="molecule type" value="Genomic_DNA"/>
</dbReference>
<feature type="region of interest" description="Disordered" evidence="1">
    <location>
        <begin position="433"/>
        <end position="466"/>
    </location>
</feature>
<keyword evidence="2" id="KW-1133">Transmembrane helix</keyword>
<organism evidence="3 4">
    <name type="scientific">Roseibium limicola</name>
    <dbReference type="NCBI Taxonomy" id="2816037"/>
    <lineage>
        <taxon>Bacteria</taxon>
        <taxon>Pseudomonadati</taxon>
        <taxon>Pseudomonadota</taxon>
        <taxon>Alphaproteobacteria</taxon>
        <taxon>Hyphomicrobiales</taxon>
        <taxon>Stappiaceae</taxon>
        <taxon>Roseibium</taxon>
    </lineage>
</organism>
<feature type="transmembrane region" description="Helical" evidence="2">
    <location>
        <begin position="112"/>
        <end position="131"/>
    </location>
</feature>
<evidence type="ECO:0000313" key="3">
    <source>
        <dbReference type="EMBL" id="MBO0347354.1"/>
    </source>
</evidence>
<evidence type="ECO:0000313" key="4">
    <source>
        <dbReference type="Proteomes" id="UP000664779"/>
    </source>
</evidence>
<reference evidence="3" key="1">
    <citation type="submission" date="2021-03" db="EMBL/GenBank/DDBJ databases">
        <title>Roseibium sp. CAU 1637 isolated from Incheon.</title>
        <authorList>
            <person name="Kim W."/>
        </authorList>
    </citation>
    <scope>NUCLEOTIDE SEQUENCE</scope>
    <source>
        <strain evidence="3">CAU 1637</strain>
    </source>
</reference>
<feature type="compositionally biased region" description="Basic residues" evidence="1">
    <location>
        <begin position="456"/>
        <end position="466"/>
    </location>
</feature>
<keyword evidence="2" id="KW-0812">Transmembrane</keyword>
<keyword evidence="4" id="KW-1185">Reference proteome</keyword>
<comment type="caution">
    <text evidence="3">The sequence shown here is derived from an EMBL/GenBank/DDBJ whole genome shotgun (WGS) entry which is preliminary data.</text>
</comment>
<sequence>MGYLHNSFSARLSRLTRGFLFIPLALAIAGGCLGIVTNVVDGPAQMVADVPLLAFLDIDADGARSVLSTIAGAMMSVISLVYSLTLVVFTLAAGNIGPRLLETFANNRVNQITIGLLGATFLYSLITLYQIDGESAPRVSVAIAIFMATTSMFWLIYFVNDVAGRIMVDNEIGRIQKSLRKAIDTHLADDPRESDDDEKAIPSGTGTPMRTHRSGYITAITADNIAKMAEREDVFVEVLVKPGHFVIDQQPIAKVYGALKTPETFEKELDESIITDYARAPEGDLQFSVHLSVEIALRALSPGVNDSYTAISAIDHLSASLSRILRRGAPSPLITDKDDKPRVWLEVLRLSDILTAALNPLRQNACGNTLVTLRLINAIGRMGLVSKEAHRPMLRNHLFRITQDSNRLTRSVADRQTLARAVRAARSNFKDYVLDTEDKSKTKPDSEKPAQEKAGKAKSAKTKKSK</sequence>
<feature type="transmembrane region" description="Helical" evidence="2">
    <location>
        <begin position="137"/>
        <end position="159"/>
    </location>
</feature>
<dbReference type="Proteomes" id="UP000664779">
    <property type="component" value="Unassembled WGS sequence"/>
</dbReference>
<feature type="compositionally biased region" description="Basic and acidic residues" evidence="1">
    <location>
        <begin position="433"/>
        <end position="455"/>
    </location>
</feature>
<proteinExistence type="predicted"/>
<accession>A0A939ERJ3</accession>
<name>A0A939ERJ3_9HYPH</name>
<dbReference type="InterPro" id="IPR018723">
    <property type="entry name" value="DUF2254_membrane"/>
</dbReference>
<protein>
    <submittedName>
        <fullName evidence="3">DUF2254 domain-containing protein</fullName>
    </submittedName>
</protein>
<feature type="transmembrane region" description="Helical" evidence="2">
    <location>
        <begin position="20"/>
        <end position="40"/>
    </location>
</feature>
<feature type="transmembrane region" description="Helical" evidence="2">
    <location>
        <begin position="70"/>
        <end position="92"/>
    </location>
</feature>